<comment type="function">
    <text evidence="6">RNaseP catalyzes the removal of the 5'-leader sequence from pre-tRNA to produce the mature 5'-terminus. It can also cleave other RNA substrates such as 4.5S RNA. The protein component plays an auxiliary but essential role in vivo by binding to the 5'-leader sequence and broadening the substrate specificity of the ribozyme.</text>
</comment>
<dbReference type="Pfam" id="PF00825">
    <property type="entry name" value="Ribonuclease_P"/>
    <property type="match status" value="1"/>
</dbReference>
<dbReference type="NCBIfam" id="TIGR00188">
    <property type="entry name" value="rnpA"/>
    <property type="match status" value="1"/>
</dbReference>
<dbReference type="EC" id="3.1.26.5" evidence="6 7"/>
<evidence type="ECO:0000256" key="6">
    <source>
        <dbReference type="HAMAP-Rule" id="MF_00227"/>
    </source>
</evidence>
<name>A0A1J5IE00_9BACT</name>
<dbReference type="InterPro" id="IPR000100">
    <property type="entry name" value="RNase_P"/>
</dbReference>
<evidence type="ECO:0000256" key="1">
    <source>
        <dbReference type="ARBA" id="ARBA00022694"/>
    </source>
</evidence>
<comment type="caution">
    <text evidence="9">The sequence shown here is derived from an EMBL/GenBank/DDBJ whole genome shotgun (WGS) entry which is preliminary data.</text>
</comment>
<dbReference type="EMBL" id="MNZT01000112">
    <property type="protein sequence ID" value="OIP95309.1"/>
    <property type="molecule type" value="Genomic_DNA"/>
</dbReference>
<dbReference type="AlphaFoldDB" id="A0A1J5IE00"/>
<feature type="region of interest" description="Disordered" evidence="8">
    <location>
        <begin position="126"/>
        <end position="149"/>
    </location>
</feature>
<keyword evidence="3 6" id="KW-0255">Endonuclease</keyword>
<evidence type="ECO:0000256" key="4">
    <source>
        <dbReference type="ARBA" id="ARBA00022801"/>
    </source>
</evidence>
<dbReference type="GO" id="GO:0042781">
    <property type="term" value="F:3'-tRNA processing endoribonuclease activity"/>
    <property type="evidence" value="ECO:0007669"/>
    <property type="project" value="TreeGrafter"/>
</dbReference>
<dbReference type="Gene3D" id="3.30.230.10">
    <property type="match status" value="1"/>
</dbReference>
<accession>A0A1J5IE00</accession>
<keyword evidence="5 6" id="KW-0694">RNA-binding</keyword>
<dbReference type="HAMAP" id="MF_00227">
    <property type="entry name" value="RNase_P"/>
    <property type="match status" value="1"/>
</dbReference>
<evidence type="ECO:0000256" key="5">
    <source>
        <dbReference type="ARBA" id="ARBA00022884"/>
    </source>
</evidence>
<dbReference type="GO" id="GO:0030677">
    <property type="term" value="C:ribonuclease P complex"/>
    <property type="evidence" value="ECO:0007669"/>
    <property type="project" value="TreeGrafter"/>
</dbReference>
<evidence type="ECO:0000256" key="7">
    <source>
        <dbReference type="NCBIfam" id="TIGR00188"/>
    </source>
</evidence>
<dbReference type="GO" id="GO:0000049">
    <property type="term" value="F:tRNA binding"/>
    <property type="evidence" value="ECO:0007669"/>
    <property type="project" value="UniProtKB-UniRule"/>
</dbReference>
<feature type="compositionally biased region" description="Polar residues" evidence="8">
    <location>
        <begin position="135"/>
        <end position="149"/>
    </location>
</feature>
<evidence type="ECO:0000256" key="2">
    <source>
        <dbReference type="ARBA" id="ARBA00022722"/>
    </source>
</evidence>
<dbReference type="GO" id="GO:0004526">
    <property type="term" value="F:ribonuclease P activity"/>
    <property type="evidence" value="ECO:0007669"/>
    <property type="project" value="UniProtKB-UniRule"/>
</dbReference>
<keyword evidence="4 6" id="KW-0378">Hydrolase</keyword>
<dbReference type="GO" id="GO:0001682">
    <property type="term" value="P:tRNA 5'-leader removal"/>
    <property type="evidence" value="ECO:0007669"/>
    <property type="project" value="UniProtKB-UniRule"/>
</dbReference>
<comment type="catalytic activity">
    <reaction evidence="6">
        <text>Endonucleolytic cleavage of RNA, removing 5'-extranucleotides from tRNA precursor.</text>
        <dbReference type="EC" id="3.1.26.5"/>
    </reaction>
</comment>
<reference evidence="9 10" key="1">
    <citation type="journal article" date="2016" name="Environ. Microbiol.">
        <title>Genomic resolution of a cold subsurface aquifer community provides metabolic insights for novel microbes adapted to high CO concentrations.</title>
        <authorList>
            <person name="Probst A.J."/>
            <person name="Castelle C.J."/>
            <person name="Singh A."/>
            <person name="Brown C.T."/>
            <person name="Anantharaman K."/>
            <person name="Sharon I."/>
            <person name="Hug L.A."/>
            <person name="Burstein D."/>
            <person name="Emerson J.B."/>
            <person name="Thomas B.C."/>
            <person name="Banfield J.F."/>
        </authorList>
    </citation>
    <scope>NUCLEOTIDE SEQUENCE [LARGE SCALE GENOMIC DNA]</scope>
    <source>
        <strain evidence="9">CG2_30_54_11</strain>
    </source>
</reference>
<dbReference type="PANTHER" id="PTHR33992:SF1">
    <property type="entry name" value="RIBONUCLEASE P PROTEIN COMPONENT"/>
    <property type="match status" value="1"/>
</dbReference>
<proteinExistence type="inferred from homology"/>
<dbReference type="InterPro" id="IPR020568">
    <property type="entry name" value="Ribosomal_Su5_D2-typ_SF"/>
</dbReference>
<comment type="similarity">
    <text evidence="6">Belongs to the RnpA family.</text>
</comment>
<dbReference type="Proteomes" id="UP000183245">
    <property type="component" value="Unassembled WGS sequence"/>
</dbReference>
<keyword evidence="1 6" id="KW-0819">tRNA processing</keyword>
<comment type="subunit">
    <text evidence="6">Consists of a catalytic RNA component (M1 or rnpB) and a protein subunit.</text>
</comment>
<sequence>MLPRQNRLSADRDFRRVYRTRQTVRTSGAIIFFIRNNFPESRFGFVVGKKFGQATERNRIKRLFRESIQHNLGQILSGYDVVIQIKSADPHVVLWQIENSILRSLAFARLLKAPYDLSGKARFHIPPPAARRSGTDQTVSASSVAPRSV</sequence>
<protein>
    <recommendedName>
        <fullName evidence="6 7">Ribonuclease P protein component</fullName>
        <shortName evidence="6">RNase P protein</shortName>
        <shortName evidence="6">RNaseP protein</shortName>
        <ecNumber evidence="6 7">3.1.26.5</ecNumber>
    </recommendedName>
    <alternativeName>
        <fullName evidence="6">Protein C5</fullName>
    </alternativeName>
</protein>
<evidence type="ECO:0000256" key="8">
    <source>
        <dbReference type="SAM" id="MobiDB-lite"/>
    </source>
</evidence>
<organism evidence="9 10">
    <name type="scientific">Candidatus Wirthbacteria bacterium CG2_30_54_11</name>
    <dbReference type="NCBI Taxonomy" id="1817892"/>
    <lineage>
        <taxon>Bacteria</taxon>
        <taxon>Candidatus Wirthbacteria</taxon>
    </lineage>
</organism>
<dbReference type="PANTHER" id="PTHR33992">
    <property type="entry name" value="RIBONUCLEASE P PROTEIN COMPONENT"/>
    <property type="match status" value="1"/>
</dbReference>
<keyword evidence="2 6" id="KW-0540">Nuclease</keyword>
<dbReference type="SUPFAM" id="SSF54211">
    <property type="entry name" value="Ribosomal protein S5 domain 2-like"/>
    <property type="match status" value="1"/>
</dbReference>
<evidence type="ECO:0000313" key="10">
    <source>
        <dbReference type="Proteomes" id="UP000183245"/>
    </source>
</evidence>
<evidence type="ECO:0000313" key="9">
    <source>
        <dbReference type="EMBL" id="OIP95309.1"/>
    </source>
</evidence>
<dbReference type="STRING" id="1817892.AUK40_06105"/>
<gene>
    <name evidence="6" type="primary">rnpA</name>
    <name evidence="9" type="ORF">AUK40_06105</name>
</gene>
<dbReference type="InterPro" id="IPR014721">
    <property type="entry name" value="Ribsml_uS5_D2-typ_fold_subgr"/>
</dbReference>
<evidence type="ECO:0000256" key="3">
    <source>
        <dbReference type="ARBA" id="ARBA00022759"/>
    </source>
</evidence>